<feature type="region of interest" description="Disordered" evidence="1">
    <location>
        <begin position="48"/>
        <end position="72"/>
    </location>
</feature>
<accession>Q5EMT4</accession>
<feature type="chain" id="PRO_5004255580" evidence="2">
    <location>
        <begin position="19"/>
        <end position="165"/>
    </location>
</feature>
<dbReference type="AlphaFoldDB" id="Q5EMT4"/>
<name>Q5EMT4_PYRGI</name>
<reference evidence="3" key="1">
    <citation type="submission" date="2004-12" db="EMBL/GenBank/DDBJ databases">
        <authorList>
            <person name="Dong H.T."/>
            <person name="Peng Y.L."/>
            <person name="Chen B.S."/>
            <person name="Li Y.Z."/>
            <person name="Li D.B."/>
        </authorList>
    </citation>
    <scope>NUCLEOTIDE SEQUENCE</scope>
    <source>
        <strain evidence="3">Y34</strain>
        <tissue evidence="3">Conidia</tissue>
    </source>
</reference>
<protein>
    <submittedName>
        <fullName evidence="3">Aldehyde reductase II-like protein</fullName>
    </submittedName>
</protein>
<feature type="signal peptide" evidence="2">
    <location>
        <begin position="1"/>
        <end position="18"/>
    </location>
</feature>
<feature type="compositionally biased region" description="Basic residues" evidence="1">
    <location>
        <begin position="60"/>
        <end position="72"/>
    </location>
</feature>
<organism evidence="3">
    <name type="scientific">Pyricularia grisea</name>
    <name type="common">Crabgrass-specific blast fungus</name>
    <name type="synonym">Magnaporthe grisea</name>
    <dbReference type="NCBI Taxonomy" id="148305"/>
    <lineage>
        <taxon>Eukaryota</taxon>
        <taxon>Fungi</taxon>
        <taxon>Dikarya</taxon>
        <taxon>Ascomycota</taxon>
        <taxon>Pezizomycotina</taxon>
        <taxon>Sordariomycetes</taxon>
        <taxon>Sordariomycetidae</taxon>
        <taxon>Magnaporthales</taxon>
        <taxon>Pyriculariaceae</taxon>
        <taxon>Pyricularia</taxon>
    </lineage>
</organism>
<feature type="compositionally biased region" description="Pro residues" evidence="1">
    <location>
        <begin position="155"/>
        <end position="165"/>
    </location>
</feature>
<evidence type="ECO:0000256" key="1">
    <source>
        <dbReference type="SAM" id="MobiDB-lite"/>
    </source>
</evidence>
<evidence type="ECO:0000256" key="2">
    <source>
        <dbReference type="SAM" id="SignalP"/>
    </source>
</evidence>
<feature type="region of interest" description="Disordered" evidence="1">
    <location>
        <begin position="118"/>
        <end position="165"/>
    </location>
</feature>
<dbReference type="EMBL" id="AY849699">
    <property type="protein sequence ID" value="AAX07719.1"/>
    <property type="molecule type" value="mRNA"/>
</dbReference>
<sequence>MVLTLLFIIIYHSGPSLSLHQPSLQPPRYISVDLSSSQFIRLSAHITPTTPNHRVSSAREKKKNKNKGWQSHRSRSWCSSRVLPATLGLQPWLTLSGRVTTFGPWFVPRPSLPSCWLGRRSKGPSSTAAGGATGIATSSPQPPAPASSRLLSSPTSPPRAPTTMQ</sequence>
<evidence type="ECO:0000313" key="3">
    <source>
        <dbReference type="EMBL" id="AAX07719.1"/>
    </source>
</evidence>
<proteinExistence type="evidence at transcript level"/>
<feature type="compositionally biased region" description="Low complexity" evidence="1">
    <location>
        <begin position="123"/>
        <end position="139"/>
    </location>
</feature>
<keyword evidence="2" id="KW-0732">Signal</keyword>